<accession>A0A9X0BPC3</accession>
<organism evidence="2 3">
    <name type="scientific">Penicillium desertorum</name>
    <dbReference type="NCBI Taxonomy" id="1303715"/>
    <lineage>
        <taxon>Eukaryota</taxon>
        <taxon>Fungi</taxon>
        <taxon>Dikarya</taxon>
        <taxon>Ascomycota</taxon>
        <taxon>Pezizomycotina</taxon>
        <taxon>Eurotiomycetes</taxon>
        <taxon>Eurotiomycetidae</taxon>
        <taxon>Eurotiales</taxon>
        <taxon>Aspergillaceae</taxon>
        <taxon>Penicillium</taxon>
    </lineage>
</organism>
<dbReference type="Proteomes" id="UP001147760">
    <property type="component" value="Unassembled WGS sequence"/>
</dbReference>
<protein>
    <submittedName>
        <fullName evidence="2">Uncharacterized protein</fullName>
    </submittedName>
</protein>
<dbReference type="EMBL" id="JAPWDO010000003">
    <property type="protein sequence ID" value="KAJ5477785.1"/>
    <property type="molecule type" value="Genomic_DNA"/>
</dbReference>
<feature type="region of interest" description="Disordered" evidence="1">
    <location>
        <begin position="176"/>
        <end position="250"/>
    </location>
</feature>
<evidence type="ECO:0000313" key="2">
    <source>
        <dbReference type="EMBL" id="KAJ5477785.1"/>
    </source>
</evidence>
<proteinExistence type="predicted"/>
<feature type="compositionally biased region" description="Polar residues" evidence="1">
    <location>
        <begin position="211"/>
        <end position="225"/>
    </location>
</feature>
<comment type="caution">
    <text evidence="2">The sequence shown here is derived from an EMBL/GenBank/DDBJ whole genome shotgun (WGS) entry which is preliminary data.</text>
</comment>
<dbReference type="Gene3D" id="3.80.10.10">
    <property type="entry name" value="Ribonuclease Inhibitor"/>
    <property type="match status" value="1"/>
</dbReference>
<gene>
    <name evidence="2" type="ORF">N7530_003294</name>
</gene>
<dbReference type="OrthoDB" id="9876299at2759"/>
<dbReference type="AlphaFoldDB" id="A0A9X0BPC3"/>
<dbReference type="SUPFAM" id="SSF52047">
    <property type="entry name" value="RNI-like"/>
    <property type="match status" value="1"/>
</dbReference>
<sequence length="422" mass="46982">MTRMHYASRTMEGVEMARIAARDLRRRLPGGDNCDAASRNPTVKIDLSGRKLTDEGFEIFIDALLETLQKEKDDKHPEGFVRLLKLQLGGNCLTFKSLPKLGMAIRLSTGDLSDLSDLSQNCIEVSTAGQKAAWKYFLNSFGECYMLKRVNFSGNPLGAPGVEILARVYIRSRPEFPDQRTGFPEEGDDSGVDQSEDQSSDDNGPGVDRFSSLSIYDNGQNSAHSGDQDPTPQPQGPSEIASKSNRRHFRKTRGLRSVPELILTEIPMSSIGVIHLASILYMQESREFLCFYLPKTKADASRPETEKKNPSITWHLNEHLPQCVRQAPYWATEIAQLGLSFDSSLAVAIDNLESPSSGFLRGGRSWKEGYEMKFRPVGKALYAPASESEIRGSEIWTMALKMAKMMETVLFNEEVIQVSGIL</sequence>
<dbReference type="InterPro" id="IPR032675">
    <property type="entry name" value="LRR_dom_sf"/>
</dbReference>
<reference evidence="2" key="1">
    <citation type="submission" date="2022-12" db="EMBL/GenBank/DDBJ databases">
        <authorList>
            <person name="Petersen C."/>
        </authorList>
    </citation>
    <scope>NUCLEOTIDE SEQUENCE</scope>
    <source>
        <strain evidence="2">IBT 17660</strain>
    </source>
</reference>
<reference evidence="2" key="2">
    <citation type="journal article" date="2023" name="IMA Fungus">
        <title>Comparative genomic study of the Penicillium genus elucidates a diverse pangenome and 15 lateral gene transfer events.</title>
        <authorList>
            <person name="Petersen C."/>
            <person name="Sorensen T."/>
            <person name="Nielsen M.R."/>
            <person name="Sondergaard T.E."/>
            <person name="Sorensen J.L."/>
            <person name="Fitzpatrick D.A."/>
            <person name="Frisvad J.C."/>
            <person name="Nielsen K.L."/>
        </authorList>
    </citation>
    <scope>NUCLEOTIDE SEQUENCE</scope>
    <source>
        <strain evidence="2">IBT 17660</strain>
    </source>
</reference>
<evidence type="ECO:0000256" key="1">
    <source>
        <dbReference type="SAM" id="MobiDB-lite"/>
    </source>
</evidence>
<name>A0A9X0BPC3_9EURO</name>
<evidence type="ECO:0000313" key="3">
    <source>
        <dbReference type="Proteomes" id="UP001147760"/>
    </source>
</evidence>
<feature type="compositionally biased region" description="Acidic residues" evidence="1">
    <location>
        <begin position="185"/>
        <end position="200"/>
    </location>
</feature>
<keyword evidence="3" id="KW-1185">Reference proteome</keyword>